<dbReference type="AlphaFoldDB" id="A0A1L3JGZ8"/>
<keyword evidence="1" id="KW-0812">Transmembrane</keyword>
<dbReference type="STRING" id="1850252.LPB136_03095"/>
<accession>A0A1L3JGZ8</accession>
<proteinExistence type="predicted"/>
<name>A0A1L3JGZ8_9FLAO</name>
<evidence type="ECO:0000256" key="1">
    <source>
        <dbReference type="SAM" id="Phobius"/>
    </source>
</evidence>
<dbReference type="RefSeq" id="WP_072554737.1">
    <property type="nucleotide sequence ID" value="NZ_CP018155.1"/>
</dbReference>
<feature type="transmembrane region" description="Helical" evidence="1">
    <location>
        <begin position="5"/>
        <end position="26"/>
    </location>
</feature>
<keyword evidence="3" id="KW-1185">Reference proteome</keyword>
<keyword evidence="1" id="KW-0472">Membrane</keyword>
<evidence type="ECO:0000313" key="2">
    <source>
        <dbReference type="EMBL" id="APG64411.1"/>
    </source>
</evidence>
<dbReference type="Proteomes" id="UP000181898">
    <property type="component" value="Chromosome"/>
</dbReference>
<feature type="transmembrane region" description="Helical" evidence="1">
    <location>
        <begin position="38"/>
        <end position="56"/>
    </location>
</feature>
<protein>
    <submittedName>
        <fullName evidence="2">Uncharacterized protein</fullName>
    </submittedName>
</protein>
<organism evidence="2 3">
    <name type="scientific">Tenacibaculum todarodis</name>
    <dbReference type="NCBI Taxonomy" id="1850252"/>
    <lineage>
        <taxon>Bacteria</taxon>
        <taxon>Pseudomonadati</taxon>
        <taxon>Bacteroidota</taxon>
        <taxon>Flavobacteriia</taxon>
        <taxon>Flavobacteriales</taxon>
        <taxon>Flavobacteriaceae</taxon>
        <taxon>Tenacibaculum</taxon>
    </lineage>
</organism>
<keyword evidence="1" id="KW-1133">Transmembrane helix</keyword>
<gene>
    <name evidence="2" type="ORF">LPB136_03095</name>
</gene>
<dbReference type="EMBL" id="CP018155">
    <property type="protein sequence ID" value="APG64411.1"/>
    <property type="molecule type" value="Genomic_DNA"/>
</dbReference>
<dbReference type="KEGG" id="ten:LPB136_03095"/>
<evidence type="ECO:0000313" key="3">
    <source>
        <dbReference type="Proteomes" id="UP000181898"/>
    </source>
</evidence>
<sequence length="65" mass="7302">MREKVIKIVFIVSLIMMIVNLLSINIDKIADFKVNKSPYLGAVSMGFVALGMFLSLKNLKKQSNK</sequence>
<reference evidence="2 3" key="1">
    <citation type="submission" date="2016-11" db="EMBL/GenBank/DDBJ databases">
        <title>Tenacibaculum sp. LPB0136, isolated from marine environment.</title>
        <authorList>
            <person name="Kim E."/>
            <person name="Yi H."/>
        </authorList>
    </citation>
    <scope>NUCLEOTIDE SEQUENCE [LARGE SCALE GENOMIC DNA]</scope>
    <source>
        <strain evidence="2 3">LPB0136</strain>
    </source>
</reference>